<dbReference type="EMBL" id="SOQZ01000003">
    <property type="protein sequence ID" value="TDY11776.1"/>
    <property type="molecule type" value="Genomic_DNA"/>
</dbReference>
<feature type="domain" description="Glycosyltransferase 2-like" evidence="1">
    <location>
        <begin position="8"/>
        <end position="130"/>
    </location>
</feature>
<accession>A0ABY2G4N5</accession>
<evidence type="ECO:0000259" key="1">
    <source>
        <dbReference type="Pfam" id="PF00535"/>
    </source>
</evidence>
<dbReference type="Proteomes" id="UP000294930">
    <property type="component" value="Unassembled WGS sequence"/>
</dbReference>
<dbReference type="Pfam" id="PF00535">
    <property type="entry name" value="Glycos_transf_2"/>
    <property type="match status" value="1"/>
</dbReference>
<dbReference type="SUPFAM" id="SSF53448">
    <property type="entry name" value="Nucleotide-diphospho-sugar transferases"/>
    <property type="match status" value="1"/>
</dbReference>
<keyword evidence="3" id="KW-1185">Reference proteome</keyword>
<name>A0ABY2G4N5_9FLAO</name>
<evidence type="ECO:0000313" key="3">
    <source>
        <dbReference type="Proteomes" id="UP000294930"/>
    </source>
</evidence>
<comment type="caution">
    <text evidence="2">The sequence shown here is derived from an EMBL/GenBank/DDBJ whole genome shotgun (WGS) entry which is preliminary data.</text>
</comment>
<gene>
    <name evidence="2" type="ORF">A8975_1615</name>
</gene>
<dbReference type="InterPro" id="IPR029044">
    <property type="entry name" value="Nucleotide-diphossugar_trans"/>
</dbReference>
<dbReference type="Gene3D" id="3.90.550.10">
    <property type="entry name" value="Spore Coat Polysaccharide Biosynthesis Protein SpsA, Chain A"/>
    <property type="match status" value="1"/>
</dbReference>
<organism evidence="2 3">
    <name type="scientific">Meridianimaribacter flavus</name>
    <dbReference type="NCBI Taxonomy" id="571115"/>
    <lineage>
        <taxon>Bacteria</taxon>
        <taxon>Pseudomonadati</taxon>
        <taxon>Bacteroidota</taxon>
        <taxon>Flavobacteriia</taxon>
        <taxon>Flavobacteriales</taxon>
        <taxon>Flavobacteriaceae</taxon>
        <taxon>Meridianimaribacter</taxon>
    </lineage>
</organism>
<dbReference type="CDD" id="cd00761">
    <property type="entry name" value="Glyco_tranf_GTA_type"/>
    <property type="match status" value="1"/>
</dbReference>
<dbReference type="InterPro" id="IPR001173">
    <property type="entry name" value="Glyco_trans_2-like"/>
</dbReference>
<protein>
    <submittedName>
        <fullName evidence="2">Glycosyltransferase involved in cell wall biosynthesis</fullName>
    </submittedName>
</protein>
<dbReference type="PANTHER" id="PTHR22916">
    <property type="entry name" value="GLYCOSYLTRANSFERASE"/>
    <property type="match status" value="1"/>
</dbReference>
<dbReference type="RefSeq" id="WP_134199605.1">
    <property type="nucleotide sequence ID" value="NZ_SOQZ01000003.1"/>
</dbReference>
<sequence length="332" mass="38689">MSNKPLVSIIIPTFNRAHLIGETLDSVLAQTYNHWECIVVDDGSTDGTAALLDTYCAKDPRIQYYQRPEDRPKGANACRNYGKQLSKGQYLLFLDSDDLLLIDCLFDRVSNINDGQSSVLISNTAKLFSNTSISNAINVDPFTTTNKAYLLLFLSYRLPWTIMDAFWDKRVLKEIWFNEGLQRFQDVDFHIRVLMKDKVVIKRQFKTDTLYRHSKAEKDLDITTYNQKVVDSYEMMIRNATEWALTRLQKQAFKRYCYIIYRDFIFTRAYKSLTQLHLISAIFKVVGFSVWDCFYFYGMAFYAITGLSSKKGTGSHRFIQKANRYFDNLIEV</sequence>
<evidence type="ECO:0000313" key="2">
    <source>
        <dbReference type="EMBL" id="TDY11776.1"/>
    </source>
</evidence>
<proteinExistence type="predicted"/>
<reference evidence="2 3" key="1">
    <citation type="submission" date="2019-03" db="EMBL/GenBank/DDBJ databases">
        <title>Genomic Encyclopedia of Type Strains, Phase III (KMG-III): the genomes of soil and plant-associated and newly described type strains.</title>
        <authorList>
            <person name="Whitman W."/>
        </authorList>
    </citation>
    <scope>NUCLEOTIDE SEQUENCE [LARGE SCALE GENOMIC DNA]</scope>
    <source>
        <strain evidence="2 3">CGMCC 1.10957</strain>
    </source>
</reference>